<dbReference type="PANTHER" id="PTHR45947:SF3">
    <property type="entry name" value="SULFOQUINOVOSYL TRANSFERASE SQD2"/>
    <property type="match status" value="1"/>
</dbReference>
<proteinExistence type="predicted"/>
<dbReference type="AlphaFoldDB" id="K9XTJ7"/>
<dbReference type="InterPro" id="IPR050194">
    <property type="entry name" value="Glycosyltransferase_grp1"/>
</dbReference>
<keyword evidence="4" id="KW-1185">Reference proteome</keyword>
<dbReference type="CDD" id="cd03801">
    <property type="entry name" value="GT4_PimA-like"/>
    <property type="match status" value="1"/>
</dbReference>
<dbReference type="InterPro" id="IPR001296">
    <property type="entry name" value="Glyco_trans_1"/>
</dbReference>
<protein>
    <submittedName>
        <fullName evidence="3">Glycosyl transferase group 1</fullName>
    </submittedName>
</protein>
<feature type="domain" description="Glycosyl transferase family 1" evidence="1">
    <location>
        <begin position="211"/>
        <end position="397"/>
    </location>
</feature>
<dbReference type="GO" id="GO:0016757">
    <property type="term" value="F:glycosyltransferase activity"/>
    <property type="evidence" value="ECO:0007669"/>
    <property type="project" value="InterPro"/>
</dbReference>
<dbReference type="OrthoDB" id="9787111at2"/>
<feature type="domain" description="Glycosyltransferase subfamily 4-like N-terminal" evidence="2">
    <location>
        <begin position="56"/>
        <end position="195"/>
    </location>
</feature>
<dbReference type="Proteomes" id="UP000010473">
    <property type="component" value="Chromosome"/>
</dbReference>
<accession>K9XTJ7</accession>
<dbReference type="KEGG" id="scs:Sta7437_1850"/>
<dbReference type="Gene3D" id="3.40.50.2000">
    <property type="entry name" value="Glycogen Phosphorylase B"/>
    <property type="match status" value="2"/>
</dbReference>
<dbReference type="Pfam" id="PF13439">
    <property type="entry name" value="Glyco_transf_4"/>
    <property type="match status" value="1"/>
</dbReference>
<sequence>MKIAFVAQPWSFARPIIGCDSLGIWTYQVARRLNNSTQVLYYGLKDNNYPSVYQESGIEYHGISSNFDKYLKIFRILDRWQITSPQRPFFASRLYGLGYIYQVAKSLQKEQCDLIHIHNFSQFAPIIKAFNPHSKIVLHMHCEWLNQLNWEMINRRLQYIDLVISCSDYLTEKSSKRFSHLDNRFQTVYNGVDTTLFTNNYSQNQTQDYSSKKNKNILFVGRISPEKGIHILVDAFKQVVKQHPNTTLTIAGPKAIVCPEFLVRLDDNPKVQNLIRFYQKSQDYFEYIQSQIEPEIADKNQFTGPLNQLELVDYYRQADLVINPSLSEAFGMSLVEAMAMEIAVIGAKAGGMPNVIEEGKVGLLAESADTESLVQAILQLLQNEDTCKAMGKAGRQRVLKLFCWDRVTENLLDIYQNLLQHG</sequence>
<name>K9XTJ7_STAC7</name>
<evidence type="ECO:0000313" key="4">
    <source>
        <dbReference type="Proteomes" id="UP000010473"/>
    </source>
</evidence>
<reference evidence="4" key="1">
    <citation type="journal article" date="2013" name="Proc. Natl. Acad. Sci. U.S.A.">
        <title>Improving the coverage of the cyanobacterial phylum using diversity-driven genome sequencing.</title>
        <authorList>
            <person name="Shih P.M."/>
            <person name="Wu D."/>
            <person name="Latifi A."/>
            <person name="Axen S.D."/>
            <person name="Fewer D.P."/>
            <person name="Talla E."/>
            <person name="Calteau A."/>
            <person name="Cai F."/>
            <person name="Tandeau de Marsac N."/>
            <person name="Rippka R."/>
            <person name="Herdman M."/>
            <person name="Sivonen K."/>
            <person name="Coursin T."/>
            <person name="Laurent T."/>
            <person name="Goodwin L."/>
            <person name="Nolan M."/>
            <person name="Davenport K.W."/>
            <person name="Han C.S."/>
            <person name="Rubin E.M."/>
            <person name="Eisen J.A."/>
            <person name="Woyke T."/>
            <person name="Gugger M."/>
            <person name="Kerfeld C.A."/>
        </authorList>
    </citation>
    <scope>NUCLEOTIDE SEQUENCE [LARGE SCALE GENOMIC DNA]</scope>
    <source>
        <strain evidence="4">ATCC 29371 / PCC 7437</strain>
    </source>
</reference>
<keyword evidence="3" id="KW-0808">Transferase</keyword>
<dbReference type="STRING" id="111780.Sta7437_1850"/>
<dbReference type="InterPro" id="IPR028098">
    <property type="entry name" value="Glyco_trans_4-like_N"/>
</dbReference>
<organism evidence="3 4">
    <name type="scientific">Stanieria cyanosphaera (strain ATCC 29371 / PCC 7437)</name>
    <dbReference type="NCBI Taxonomy" id="111780"/>
    <lineage>
        <taxon>Bacteria</taxon>
        <taxon>Bacillati</taxon>
        <taxon>Cyanobacteriota</taxon>
        <taxon>Cyanophyceae</taxon>
        <taxon>Pleurocapsales</taxon>
        <taxon>Dermocarpellaceae</taxon>
        <taxon>Stanieria</taxon>
    </lineage>
</organism>
<evidence type="ECO:0000313" key="3">
    <source>
        <dbReference type="EMBL" id="AFZ35406.1"/>
    </source>
</evidence>
<dbReference type="Pfam" id="PF00534">
    <property type="entry name" value="Glycos_transf_1"/>
    <property type="match status" value="1"/>
</dbReference>
<dbReference type="HOGENOM" id="CLU_009583_2_5_3"/>
<evidence type="ECO:0000259" key="1">
    <source>
        <dbReference type="Pfam" id="PF00534"/>
    </source>
</evidence>
<dbReference type="RefSeq" id="WP_015193077.1">
    <property type="nucleotide sequence ID" value="NC_019748.1"/>
</dbReference>
<dbReference type="EMBL" id="CP003653">
    <property type="protein sequence ID" value="AFZ35406.1"/>
    <property type="molecule type" value="Genomic_DNA"/>
</dbReference>
<evidence type="ECO:0000259" key="2">
    <source>
        <dbReference type="Pfam" id="PF13439"/>
    </source>
</evidence>
<dbReference type="eggNOG" id="COG0438">
    <property type="taxonomic scope" value="Bacteria"/>
</dbReference>
<dbReference type="PANTHER" id="PTHR45947">
    <property type="entry name" value="SULFOQUINOVOSYL TRANSFERASE SQD2"/>
    <property type="match status" value="1"/>
</dbReference>
<dbReference type="SUPFAM" id="SSF53756">
    <property type="entry name" value="UDP-Glycosyltransferase/glycogen phosphorylase"/>
    <property type="match status" value="1"/>
</dbReference>
<gene>
    <name evidence="3" type="ordered locus">Sta7437_1850</name>
</gene>